<dbReference type="EMBL" id="UINC01003619">
    <property type="protein sequence ID" value="SVA07882.1"/>
    <property type="molecule type" value="Genomic_DNA"/>
</dbReference>
<protein>
    <submittedName>
        <fullName evidence="1">Uncharacterized protein</fullName>
    </submittedName>
</protein>
<accession>A0A381SV35</accession>
<evidence type="ECO:0000313" key="1">
    <source>
        <dbReference type="EMBL" id="SVA07882.1"/>
    </source>
</evidence>
<gene>
    <name evidence="1" type="ORF">METZ01_LOCUS60736</name>
</gene>
<proteinExistence type="predicted"/>
<sequence>MGAELLIMFWRVFDCEELVEAVTVGDVVG</sequence>
<dbReference type="AlphaFoldDB" id="A0A381SV35"/>
<name>A0A381SV35_9ZZZZ</name>
<organism evidence="1">
    <name type="scientific">marine metagenome</name>
    <dbReference type="NCBI Taxonomy" id="408172"/>
    <lineage>
        <taxon>unclassified sequences</taxon>
        <taxon>metagenomes</taxon>
        <taxon>ecological metagenomes</taxon>
    </lineage>
</organism>
<reference evidence="1" key="1">
    <citation type="submission" date="2018-05" db="EMBL/GenBank/DDBJ databases">
        <authorList>
            <person name="Lanie J.A."/>
            <person name="Ng W.-L."/>
            <person name="Kazmierczak K.M."/>
            <person name="Andrzejewski T.M."/>
            <person name="Davidsen T.M."/>
            <person name="Wayne K.J."/>
            <person name="Tettelin H."/>
            <person name="Glass J.I."/>
            <person name="Rusch D."/>
            <person name="Podicherti R."/>
            <person name="Tsui H.-C.T."/>
            <person name="Winkler M.E."/>
        </authorList>
    </citation>
    <scope>NUCLEOTIDE SEQUENCE</scope>
</reference>